<gene>
    <name evidence="2" type="ORF">IPOD504_LOCUS9049</name>
</gene>
<evidence type="ECO:0000313" key="2">
    <source>
        <dbReference type="EMBL" id="CAH2055727.1"/>
    </source>
</evidence>
<evidence type="ECO:0000256" key="1">
    <source>
        <dbReference type="SAM" id="SignalP"/>
    </source>
</evidence>
<protein>
    <submittedName>
        <fullName evidence="2">Uncharacterized protein</fullName>
    </submittedName>
</protein>
<name>A0ABN8IDK9_9NEOP</name>
<feature type="signal peptide" evidence="1">
    <location>
        <begin position="1"/>
        <end position="20"/>
    </location>
</feature>
<keyword evidence="3" id="KW-1185">Reference proteome</keyword>
<keyword evidence="1" id="KW-0732">Signal</keyword>
<accession>A0ABN8IDK9</accession>
<sequence>MIVIALYLTILNICLGDVLQQEINNYPSNDHENAHADDGLYELAKVDWFNFTTDRNEVMDTSPLPSNDEGIRRDGTSLFNVLHRFINLKGEIEKGVNAAKNLFDGVRNVGDELFGLFKIGAQKLGYSFTDKKR</sequence>
<dbReference type="EMBL" id="OW152834">
    <property type="protein sequence ID" value="CAH2055727.1"/>
    <property type="molecule type" value="Genomic_DNA"/>
</dbReference>
<feature type="non-terminal residue" evidence="2">
    <location>
        <position position="1"/>
    </location>
</feature>
<evidence type="ECO:0000313" key="3">
    <source>
        <dbReference type="Proteomes" id="UP000837857"/>
    </source>
</evidence>
<organism evidence="2 3">
    <name type="scientific">Iphiclides podalirius</name>
    <name type="common">scarce swallowtail</name>
    <dbReference type="NCBI Taxonomy" id="110791"/>
    <lineage>
        <taxon>Eukaryota</taxon>
        <taxon>Metazoa</taxon>
        <taxon>Ecdysozoa</taxon>
        <taxon>Arthropoda</taxon>
        <taxon>Hexapoda</taxon>
        <taxon>Insecta</taxon>
        <taxon>Pterygota</taxon>
        <taxon>Neoptera</taxon>
        <taxon>Endopterygota</taxon>
        <taxon>Lepidoptera</taxon>
        <taxon>Glossata</taxon>
        <taxon>Ditrysia</taxon>
        <taxon>Papilionoidea</taxon>
        <taxon>Papilionidae</taxon>
        <taxon>Papilioninae</taxon>
        <taxon>Iphiclides</taxon>
    </lineage>
</organism>
<dbReference type="Proteomes" id="UP000837857">
    <property type="component" value="Chromosome 22"/>
</dbReference>
<feature type="chain" id="PRO_5047514106" evidence="1">
    <location>
        <begin position="21"/>
        <end position="133"/>
    </location>
</feature>
<proteinExistence type="predicted"/>
<reference evidence="2" key="1">
    <citation type="submission" date="2022-03" db="EMBL/GenBank/DDBJ databases">
        <authorList>
            <person name="Martin H S."/>
        </authorList>
    </citation>
    <scope>NUCLEOTIDE SEQUENCE</scope>
</reference>